<dbReference type="PROSITE" id="PS51186">
    <property type="entry name" value="GNAT"/>
    <property type="match status" value="1"/>
</dbReference>
<gene>
    <name evidence="2" type="ORF">G8O30_03580</name>
</gene>
<dbReference type="PANTHER" id="PTHR13355">
    <property type="entry name" value="GLUCOSAMINE 6-PHOSPHATE N-ACETYLTRANSFERASE"/>
    <property type="match status" value="1"/>
</dbReference>
<evidence type="ECO:0000313" key="2">
    <source>
        <dbReference type="EMBL" id="QPC46104.1"/>
    </source>
</evidence>
<dbReference type="InterPro" id="IPR039143">
    <property type="entry name" value="GNPNAT1-like"/>
</dbReference>
<dbReference type="AlphaFoldDB" id="A0A7S8C9X2"/>
<keyword evidence="3" id="KW-1185">Reference proteome</keyword>
<dbReference type="RefSeq" id="WP_239673623.1">
    <property type="nucleotide sequence ID" value="NZ_CP049742.1"/>
</dbReference>
<dbReference type="KEGG" id="mcui:G8O30_03580"/>
<sequence length="144" mass="16014">MTTISAKIVQDSLDLQEVLQVRRSVFIEEQQIPESLEMDGLDSIAAHVIVKEDDMPVATGRLRNVQGEAKVERVAVLKSSRGKGLGKLVMDSLEEYALQQKFSAIVLNAQEHAIPFYTTLGYLPASNLYEEAGIPHMKMKKDLT</sequence>
<dbReference type="InterPro" id="IPR000182">
    <property type="entry name" value="GNAT_dom"/>
</dbReference>
<dbReference type="SUPFAM" id="SSF55729">
    <property type="entry name" value="Acyl-CoA N-acyltransferases (Nat)"/>
    <property type="match status" value="1"/>
</dbReference>
<dbReference type="PANTHER" id="PTHR13355:SF11">
    <property type="entry name" value="GLUCOSAMINE 6-PHOSPHATE N-ACETYLTRANSFERASE"/>
    <property type="match status" value="1"/>
</dbReference>
<name>A0A7S8C9X2_9BACI</name>
<reference evidence="2 3" key="1">
    <citation type="submission" date="2019-07" db="EMBL/GenBank/DDBJ databases">
        <title>Genome sequence of 2 isolates from Red Sea Mangroves.</title>
        <authorList>
            <person name="Sefrji F."/>
            <person name="Michoud G."/>
            <person name="Merlino G."/>
            <person name="Daffonchio D."/>
        </authorList>
    </citation>
    <scope>NUCLEOTIDE SEQUENCE [LARGE SCALE GENOMIC DNA]</scope>
    <source>
        <strain evidence="2 3">R1DC41</strain>
    </source>
</reference>
<evidence type="ECO:0000313" key="3">
    <source>
        <dbReference type="Proteomes" id="UP000593626"/>
    </source>
</evidence>
<organism evidence="2 3">
    <name type="scientific">Mangrovibacillus cuniculi</name>
    <dbReference type="NCBI Taxonomy" id="2593652"/>
    <lineage>
        <taxon>Bacteria</taxon>
        <taxon>Bacillati</taxon>
        <taxon>Bacillota</taxon>
        <taxon>Bacilli</taxon>
        <taxon>Bacillales</taxon>
        <taxon>Bacillaceae</taxon>
        <taxon>Mangrovibacillus</taxon>
    </lineage>
</organism>
<proteinExistence type="predicted"/>
<dbReference type="Pfam" id="PF13673">
    <property type="entry name" value="Acetyltransf_10"/>
    <property type="match status" value="1"/>
</dbReference>
<accession>A0A7S8C9X2</accession>
<dbReference type="Proteomes" id="UP000593626">
    <property type="component" value="Chromosome"/>
</dbReference>
<dbReference type="GO" id="GO:0004343">
    <property type="term" value="F:glucosamine 6-phosphate N-acetyltransferase activity"/>
    <property type="evidence" value="ECO:0007669"/>
    <property type="project" value="TreeGrafter"/>
</dbReference>
<evidence type="ECO:0000259" key="1">
    <source>
        <dbReference type="PROSITE" id="PS51186"/>
    </source>
</evidence>
<protein>
    <submittedName>
        <fullName evidence="2">GNAT family N-acetyltransferase</fullName>
    </submittedName>
</protein>
<dbReference type="Gene3D" id="3.40.630.30">
    <property type="match status" value="1"/>
</dbReference>
<dbReference type="InterPro" id="IPR016181">
    <property type="entry name" value="Acyl_CoA_acyltransferase"/>
</dbReference>
<dbReference type="EMBL" id="CP049742">
    <property type="protein sequence ID" value="QPC46104.1"/>
    <property type="molecule type" value="Genomic_DNA"/>
</dbReference>
<keyword evidence="2" id="KW-0808">Transferase</keyword>
<feature type="domain" description="N-acetyltransferase" evidence="1">
    <location>
        <begin position="6"/>
        <end position="144"/>
    </location>
</feature>
<dbReference type="CDD" id="cd04301">
    <property type="entry name" value="NAT_SF"/>
    <property type="match status" value="1"/>
</dbReference>